<evidence type="ECO:0000313" key="4">
    <source>
        <dbReference type="RefSeq" id="XP_015517390.2"/>
    </source>
</evidence>
<dbReference type="InterPro" id="IPR014878">
    <property type="entry name" value="THAP4-like_heme-bd"/>
</dbReference>
<dbReference type="SUPFAM" id="SSF50814">
    <property type="entry name" value="Lipocalins"/>
    <property type="match status" value="1"/>
</dbReference>
<feature type="domain" description="THAP4-like heme-binding" evidence="2">
    <location>
        <begin position="11"/>
        <end position="164"/>
    </location>
</feature>
<dbReference type="Gene3D" id="2.40.128.20">
    <property type="match status" value="1"/>
</dbReference>
<dbReference type="Proteomes" id="UP000829291">
    <property type="component" value="Chromosome 7"/>
</dbReference>
<dbReference type="GO" id="GO:0016853">
    <property type="term" value="F:isomerase activity"/>
    <property type="evidence" value="ECO:0007669"/>
    <property type="project" value="UniProtKB-KW"/>
</dbReference>
<evidence type="ECO:0000313" key="3">
    <source>
        <dbReference type="Proteomes" id="UP000829291"/>
    </source>
</evidence>
<dbReference type="PANTHER" id="PTHR15854">
    <property type="entry name" value="THAP4 PROTEIN"/>
    <property type="match status" value="1"/>
</dbReference>
<dbReference type="AlphaFoldDB" id="A0A6J0BRI7"/>
<comment type="catalytic activity">
    <reaction evidence="1">
        <text>peroxynitrite = nitrate</text>
        <dbReference type="Rhea" id="RHEA:63116"/>
        <dbReference type="ChEBI" id="CHEBI:17632"/>
        <dbReference type="ChEBI" id="CHEBI:25941"/>
    </reaction>
    <physiologicalReaction direction="left-to-right" evidence="1">
        <dbReference type="Rhea" id="RHEA:63117"/>
    </physiologicalReaction>
</comment>
<dbReference type="OrthoDB" id="58529at2759"/>
<gene>
    <name evidence="4 5" type="primary">LOC107222507</name>
</gene>
<name>A0A6J0BRI7_NEOLC</name>
<keyword evidence="3" id="KW-1185">Reference proteome</keyword>
<organism evidence="3 5">
    <name type="scientific">Neodiprion lecontei</name>
    <name type="common">Redheaded pine sawfly</name>
    <dbReference type="NCBI Taxonomy" id="441921"/>
    <lineage>
        <taxon>Eukaryota</taxon>
        <taxon>Metazoa</taxon>
        <taxon>Ecdysozoa</taxon>
        <taxon>Arthropoda</taxon>
        <taxon>Hexapoda</taxon>
        <taxon>Insecta</taxon>
        <taxon>Pterygota</taxon>
        <taxon>Neoptera</taxon>
        <taxon>Endopterygota</taxon>
        <taxon>Hymenoptera</taxon>
        <taxon>Tenthredinoidea</taxon>
        <taxon>Diprionidae</taxon>
        <taxon>Diprioninae</taxon>
        <taxon>Neodiprion</taxon>
    </lineage>
</organism>
<evidence type="ECO:0000313" key="5">
    <source>
        <dbReference type="RefSeq" id="XP_015517391.2"/>
    </source>
</evidence>
<dbReference type="Pfam" id="PF08768">
    <property type="entry name" value="THAP4_heme-bd"/>
    <property type="match status" value="1"/>
</dbReference>
<sequence length="167" mass="18984">MDCNQPMHPALKTLAWLEGIWRAENTGEGKFPTIKAFKFCEEISFSSIGQPMLNYVGQSWHSEKKKPMHREVGFLKIIPGSNKVSLILAHNFGLTTIEEGHVNDFEITLKSTNVSRMSEGCKEPVVLKTEREFRLVGSMLEQTIRMATTNVGEISEHIRTVYQKTEK</sequence>
<dbReference type="InterPro" id="IPR012674">
    <property type="entry name" value="Calycin"/>
</dbReference>
<proteinExistence type="predicted"/>
<dbReference type="KEGG" id="nlo:107222507"/>
<evidence type="ECO:0000256" key="1">
    <source>
        <dbReference type="ARBA" id="ARBA00036993"/>
    </source>
</evidence>
<reference evidence="4 5" key="1">
    <citation type="submission" date="2025-05" db="UniProtKB">
        <authorList>
            <consortium name="RefSeq"/>
        </authorList>
    </citation>
    <scope>IDENTIFICATION</scope>
    <source>
        <tissue evidence="4 5">Thorax and Abdomen</tissue>
    </source>
</reference>
<dbReference type="RefSeq" id="XP_015517390.2">
    <property type="nucleotide sequence ID" value="XM_015661904.2"/>
</dbReference>
<dbReference type="InterPro" id="IPR045165">
    <property type="entry name" value="Nitrobindin"/>
</dbReference>
<accession>A0A6J0BRI7</accession>
<dbReference type="CDD" id="cd07828">
    <property type="entry name" value="lipocalin_heme-bd-THAP4-like"/>
    <property type="match status" value="1"/>
</dbReference>
<dbReference type="PANTHER" id="PTHR15854:SF4">
    <property type="entry name" value="PEROXYNITRITE ISOMERASE THAP4"/>
    <property type="match status" value="1"/>
</dbReference>
<dbReference type="RefSeq" id="XP_015517391.2">
    <property type="nucleotide sequence ID" value="XM_015661905.2"/>
</dbReference>
<keyword evidence="4 5" id="KW-0413">Isomerase</keyword>
<protein>
    <submittedName>
        <fullName evidence="4 5">Peroxynitrite isomerase THAP4</fullName>
    </submittedName>
</protein>
<evidence type="ECO:0000259" key="2">
    <source>
        <dbReference type="Pfam" id="PF08768"/>
    </source>
</evidence>
<dbReference type="GeneID" id="107222507"/>